<dbReference type="CDD" id="cd01400">
    <property type="entry name" value="6PGL"/>
    <property type="match status" value="1"/>
</dbReference>
<dbReference type="NCBIfam" id="TIGR01198">
    <property type="entry name" value="pgl"/>
    <property type="match status" value="1"/>
</dbReference>
<reference evidence="9 10" key="1">
    <citation type="submission" date="2019-02" db="EMBL/GenBank/DDBJ databases">
        <title>Deep-cultivation of Planctomycetes and their phenomic and genomic characterization uncovers novel biology.</title>
        <authorList>
            <person name="Wiegand S."/>
            <person name="Jogler M."/>
            <person name="Boedeker C."/>
            <person name="Pinto D."/>
            <person name="Vollmers J."/>
            <person name="Rivas-Marin E."/>
            <person name="Kohn T."/>
            <person name="Peeters S.H."/>
            <person name="Heuer A."/>
            <person name="Rast P."/>
            <person name="Oberbeckmann S."/>
            <person name="Bunk B."/>
            <person name="Jeske O."/>
            <person name="Meyerdierks A."/>
            <person name="Storesund J.E."/>
            <person name="Kallscheuer N."/>
            <person name="Luecker S."/>
            <person name="Lage O.M."/>
            <person name="Pohl T."/>
            <person name="Merkel B.J."/>
            <person name="Hornburger P."/>
            <person name="Mueller R.-W."/>
            <person name="Bruemmer F."/>
            <person name="Labrenz M."/>
            <person name="Spormann A.M."/>
            <person name="Op Den Camp H."/>
            <person name="Overmann J."/>
            <person name="Amann R."/>
            <person name="Jetten M.S.M."/>
            <person name="Mascher T."/>
            <person name="Medema M.H."/>
            <person name="Devos D.P."/>
            <person name="Kaster A.-K."/>
            <person name="Ovreas L."/>
            <person name="Rohde M."/>
            <person name="Galperin M.Y."/>
            <person name="Jogler C."/>
        </authorList>
    </citation>
    <scope>NUCLEOTIDE SEQUENCE [LARGE SCALE GENOMIC DNA]</scope>
    <source>
        <strain evidence="9 10">Pla52o</strain>
    </source>
</reference>
<comment type="function">
    <text evidence="2 7">Hydrolysis of 6-phosphogluconolactone to 6-phosphogluconate.</text>
</comment>
<dbReference type="Gene3D" id="3.40.50.1360">
    <property type="match status" value="1"/>
</dbReference>
<evidence type="ECO:0000256" key="7">
    <source>
        <dbReference type="RuleBase" id="RU365095"/>
    </source>
</evidence>
<dbReference type="InterPro" id="IPR005900">
    <property type="entry name" value="6-phosphogluconolactonase_DevB"/>
</dbReference>
<keyword evidence="10" id="KW-1185">Reference proteome</keyword>
<comment type="pathway">
    <text evidence="3 7">Carbohydrate degradation; pentose phosphate pathway; D-ribulose 5-phosphate from D-glucose 6-phosphate (oxidative stage): step 2/3.</text>
</comment>
<dbReference type="EC" id="3.1.1.31" evidence="5 7"/>
<evidence type="ECO:0000256" key="3">
    <source>
        <dbReference type="ARBA" id="ARBA00004961"/>
    </source>
</evidence>
<feature type="domain" description="Glucosamine/galactosamine-6-phosphate isomerase" evidence="8">
    <location>
        <begin position="10"/>
        <end position="226"/>
    </location>
</feature>
<evidence type="ECO:0000313" key="9">
    <source>
        <dbReference type="EMBL" id="TWU17278.1"/>
    </source>
</evidence>
<dbReference type="InterPro" id="IPR006148">
    <property type="entry name" value="Glc/Gal-6P_isomerase"/>
</dbReference>
<dbReference type="GO" id="GO:0005975">
    <property type="term" value="P:carbohydrate metabolic process"/>
    <property type="evidence" value="ECO:0007669"/>
    <property type="project" value="UniProtKB-UniRule"/>
</dbReference>
<evidence type="ECO:0000256" key="6">
    <source>
        <dbReference type="ARBA" id="ARBA00020337"/>
    </source>
</evidence>
<evidence type="ECO:0000256" key="4">
    <source>
        <dbReference type="ARBA" id="ARBA00010662"/>
    </source>
</evidence>
<dbReference type="PANTHER" id="PTHR11054:SF0">
    <property type="entry name" value="6-PHOSPHOGLUCONOLACTONASE"/>
    <property type="match status" value="1"/>
</dbReference>
<dbReference type="InterPro" id="IPR037171">
    <property type="entry name" value="NagB/RpiA_transferase-like"/>
</dbReference>
<dbReference type="EMBL" id="SJPT01000013">
    <property type="protein sequence ID" value="TWU17278.1"/>
    <property type="molecule type" value="Genomic_DNA"/>
</dbReference>
<dbReference type="InterPro" id="IPR039104">
    <property type="entry name" value="6PGL"/>
</dbReference>
<dbReference type="OrthoDB" id="9810967at2"/>
<dbReference type="Pfam" id="PF01182">
    <property type="entry name" value="Glucosamine_iso"/>
    <property type="match status" value="1"/>
</dbReference>
<dbReference type="AlphaFoldDB" id="A0A5C6BZH9"/>
<comment type="caution">
    <text evidence="9">The sequence shown here is derived from an EMBL/GenBank/DDBJ whole genome shotgun (WGS) entry which is preliminary data.</text>
</comment>
<protein>
    <recommendedName>
        <fullName evidence="6 7">6-phosphogluconolactonase</fullName>
        <shortName evidence="7">6PGL</shortName>
        <ecNumber evidence="5 7">3.1.1.31</ecNumber>
    </recommendedName>
</protein>
<name>A0A5C6BZH9_9BACT</name>
<evidence type="ECO:0000259" key="8">
    <source>
        <dbReference type="Pfam" id="PF01182"/>
    </source>
</evidence>
<dbReference type="SUPFAM" id="SSF100950">
    <property type="entry name" value="NagB/RpiA/CoA transferase-like"/>
    <property type="match status" value="1"/>
</dbReference>
<dbReference type="UniPathway" id="UPA00115">
    <property type="reaction ID" value="UER00409"/>
</dbReference>
<proteinExistence type="inferred from homology"/>
<accession>A0A5C6BZH9</accession>
<comment type="catalytic activity">
    <reaction evidence="1 7">
        <text>6-phospho-D-glucono-1,5-lactone + H2O = 6-phospho-D-gluconate + H(+)</text>
        <dbReference type="Rhea" id="RHEA:12556"/>
        <dbReference type="ChEBI" id="CHEBI:15377"/>
        <dbReference type="ChEBI" id="CHEBI:15378"/>
        <dbReference type="ChEBI" id="CHEBI:57955"/>
        <dbReference type="ChEBI" id="CHEBI:58759"/>
        <dbReference type="EC" id="3.1.1.31"/>
    </reaction>
</comment>
<dbReference type="PANTHER" id="PTHR11054">
    <property type="entry name" value="6-PHOSPHOGLUCONOLACTONASE"/>
    <property type="match status" value="1"/>
</dbReference>
<dbReference type="GO" id="GO:0017057">
    <property type="term" value="F:6-phosphogluconolactonase activity"/>
    <property type="evidence" value="ECO:0007669"/>
    <property type="project" value="UniProtKB-UniRule"/>
</dbReference>
<dbReference type="GO" id="GO:0006098">
    <property type="term" value="P:pentose-phosphate shunt"/>
    <property type="evidence" value="ECO:0007669"/>
    <property type="project" value="UniProtKB-UniPathway"/>
</dbReference>
<dbReference type="Proteomes" id="UP000316304">
    <property type="component" value="Unassembled WGS sequence"/>
</dbReference>
<evidence type="ECO:0000313" key="10">
    <source>
        <dbReference type="Proteomes" id="UP000316304"/>
    </source>
</evidence>
<evidence type="ECO:0000256" key="1">
    <source>
        <dbReference type="ARBA" id="ARBA00000832"/>
    </source>
</evidence>
<dbReference type="RefSeq" id="WP_146597211.1">
    <property type="nucleotide sequence ID" value="NZ_SJPT01000013.1"/>
</dbReference>
<evidence type="ECO:0000256" key="5">
    <source>
        <dbReference type="ARBA" id="ARBA00013198"/>
    </source>
</evidence>
<sequence length="239" mass="26524">MSIETKTLADPSSVAAAFAADFAAWVETQGQDKITVALSGGSTPKMLFELWASEYADKIDWSRIHFFWGDERCVDPDDSESNYGVAKTLFFDKIQIAEDNVHRVHGESDPDDERLRYENEIYNHVEIDENAIPQFDLVILGMGTDGHTASIFPHQSQFLKSVQVCEVAIHPETAQKRITLTGPVLNGAKKVAFLITGEEKADVLAQVINKTGEFESFPASHIEPENLTFYVDQAAAKSL</sequence>
<evidence type="ECO:0000256" key="2">
    <source>
        <dbReference type="ARBA" id="ARBA00002681"/>
    </source>
</evidence>
<comment type="similarity">
    <text evidence="4 7">Belongs to the glucosamine/galactosamine-6-phosphate isomerase family. 6-phosphogluconolactonase subfamily.</text>
</comment>
<keyword evidence="7 9" id="KW-0378">Hydrolase</keyword>
<gene>
    <name evidence="9" type="primary">pgl_4</name>
    <name evidence="7" type="synonym">pgl</name>
    <name evidence="9" type="ORF">Pla52o_52840</name>
</gene>
<organism evidence="9 10">
    <name type="scientific">Novipirellula galeiformis</name>
    <dbReference type="NCBI Taxonomy" id="2528004"/>
    <lineage>
        <taxon>Bacteria</taxon>
        <taxon>Pseudomonadati</taxon>
        <taxon>Planctomycetota</taxon>
        <taxon>Planctomycetia</taxon>
        <taxon>Pirellulales</taxon>
        <taxon>Pirellulaceae</taxon>
        <taxon>Novipirellula</taxon>
    </lineage>
</organism>